<evidence type="ECO:0000313" key="2">
    <source>
        <dbReference type="EMBL" id="CAA9480492.1"/>
    </source>
</evidence>
<feature type="signal peptide" evidence="1">
    <location>
        <begin position="1"/>
        <end position="21"/>
    </location>
</feature>
<accession>A0A6J4S1E1</accession>
<sequence length="861" mass="92868">MRRMLLLGLALVLSVTAAASAHELLDHATPTFSPPTGPLSSQVNAGGEGAEWELIDTIPTGNPHSDLDFFTRGKDTYMSAGTLGTGPNAGGQNIFRLTENGEVKPSYVGAHPSAACPQATSSATALQHDVEATPKGGAFQQQPNPFIAPGDAQLLVDTTDAGGRCHDSGGSFGVQNAPRGGLELIDITNVDQPKEIALISHIGNAHTVNVDPKRPHIAFDITQDGVTSCEGPQAGKRNNEVDCTTGAASTSFQLDGFEVVDMKSCMNFPAGTTIEQKRKACRPEVYRYRFPEARMAASHFYPTSLQGCHETEIYPDDRLVCASITSTILFSLKNAFDDNGTPTNFLDDKPKGTPLPCKIRESTSPATGGLKTGAPIVDCVNGEVGGKAQSLIVSEWQKIGSPSLEGVEWLGTVPHLGFRVGDNTTIANAPRDSKTDIIAAHESEITQSGKYVITSDERGGGTLPPGASCSPGADNPLGNGGLHFFHTDRFSKATPLKTEDADKQWAKTPQGAKAVYRAQIRTQPQATICTSHVFQQIPGQNRIFLGWYSQGTQVIDFTENPDGTITFKEAGYFIPENANTWVSHIFKAQRNQDGSFTYWGAASDGILPGAGRQAIDIFKVTLPPAPVPAGERAAGTPDFPLSRIRGIQNEGPAPSCTGTAAFERTAVRGRGRALSYDFVNRGSAPVGVELYRESRGRRVVEQRVGLARPGSKTFRFTKRISDGYYYARFTTRAANGGADVRRVSLQRRKGRWIVREPHYRREACALVPSAKLSRTVFGGTKRNALGIAFRLGQASNVTVEVRQNGKLLQRFGRRSYPDSRTIRLLTRGGKRVRRGDVQVIIRAERVQPGRAQVVTLTARRL</sequence>
<keyword evidence="1" id="KW-0732">Signal</keyword>
<gene>
    <name evidence="2" type="ORF">AVDCRST_MAG85-639</name>
</gene>
<protein>
    <submittedName>
        <fullName evidence="2">Uncharacterized protein</fullName>
    </submittedName>
</protein>
<name>A0A6J4S1E1_9ACTN</name>
<dbReference type="EMBL" id="CADCVT010000066">
    <property type="protein sequence ID" value="CAA9480492.1"/>
    <property type="molecule type" value="Genomic_DNA"/>
</dbReference>
<proteinExistence type="predicted"/>
<feature type="chain" id="PRO_5039458085" evidence="1">
    <location>
        <begin position="22"/>
        <end position="861"/>
    </location>
</feature>
<reference evidence="2" key="1">
    <citation type="submission" date="2020-02" db="EMBL/GenBank/DDBJ databases">
        <authorList>
            <person name="Meier V. D."/>
        </authorList>
    </citation>
    <scope>NUCLEOTIDE SEQUENCE</scope>
    <source>
        <strain evidence="2">AVDCRST_MAG85</strain>
    </source>
</reference>
<evidence type="ECO:0000256" key="1">
    <source>
        <dbReference type="SAM" id="SignalP"/>
    </source>
</evidence>
<organism evidence="2">
    <name type="scientific">uncultured Solirubrobacteraceae bacterium</name>
    <dbReference type="NCBI Taxonomy" id="1162706"/>
    <lineage>
        <taxon>Bacteria</taxon>
        <taxon>Bacillati</taxon>
        <taxon>Actinomycetota</taxon>
        <taxon>Thermoleophilia</taxon>
        <taxon>Solirubrobacterales</taxon>
        <taxon>Solirubrobacteraceae</taxon>
        <taxon>environmental samples</taxon>
    </lineage>
</organism>
<dbReference type="AlphaFoldDB" id="A0A6J4S1E1"/>